<dbReference type="RefSeq" id="WP_058503143.1">
    <property type="nucleotide sequence ID" value="NZ_CAAAIF010000002.1"/>
</dbReference>
<feature type="transmembrane region" description="Helical" evidence="1">
    <location>
        <begin position="133"/>
        <end position="154"/>
    </location>
</feature>
<feature type="transmembrane region" description="Helical" evidence="1">
    <location>
        <begin position="27"/>
        <end position="52"/>
    </location>
</feature>
<gene>
    <name evidence="2" type="ORF">Lnau_0053</name>
</gene>
<keyword evidence="3" id="KW-1185">Reference proteome</keyword>
<dbReference type="EMBL" id="LNYO01000001">
    <property type="protein sequence ID" value="KTD39286.1"/>
    <property type="molecule type" value="Genomic_DNA"/>
</dbReference>
<proteinExistence type="predicted"/>
<keyword evidence="1" id="KW-0812">Transmembrane</keyword>
<evidence type="ECO:0000313" key="2">
    <source>
        <dbReference type="EMBL" id="KTD39286.1"/>
    </source>
</evidence>
<keyword evidence="1" id="KW-0472">Membrane</keyword>
<evidence type="ECO:0000256" key="1">
    <source>
        <dbReference type="SAM" id="Phobius"/>
    </source>
</evidence>
<dbReference type="InterPro" id="IPR046157">
    <property type="entry name" value="DUF6159"/>
</dbReference>
<comment type="caution">
    <text evidence="2">The sequence shown here is derived from an EMBL/GenBank/DDBJ whole genome shotgun (WGS) entry which is preliminary data.</text>
</comment>
<keyword evidence="1" id="KW-1133">Transmembrane helix</keyword>
<dbReference type="PATRIC" id="fig|45070.6.peg.54"/>
<feature type="transmembrane region" description="Helical" evidence="1">
    <location>
        <begin position="58"/>
        <end position="86"/>
    </location>
</feature>
<evidence type="ECO:0008006" key="4">
    <source>
        <dbReference type="Google" id="ProtNLM"/>
    </source>
</evidence>
<feature type="transmembrane region" description="Helical" evidence="1">
    <location>
        <begin position="182"/>
        <end position="204"/>
    </location>
</feature>
<name>A0A0W0X441_9GAMM</name>
<sequence length="268" mass="30194">MLLIQGFQNSCYFLRTSLKFLKKNPDLIILPVLSIIALVILLFSSIKMLIYFQVNQSIFILGLVSLYFLLAFVAILLNAALIACTIQRLQGGRLSIFQALLLSLKKAGALLKWTMISATFCVLFSSLEHLSTAVAKLIATVFGFSWTVNTHFVLPSMMSENQGSMAAFKQSIQRVGKGWRNIVSLNLLVFLILLAFGGLAYLFASFFLHSQYTLNLTINLPLCLFLVICWLISIKTFNAIYNSALYLNLKEKKQDYFADEFLSRVIIK</sequence>
<dbReference type="Pfam" id="PF19656">
    <property type="entry name" value="DUF6159"/>
    <property type="match status" value="1"/>
</dbReference>
<protein>
    <recommendedName>
        <fullName evidence="4">Transmembrane protein</fullName>
    </recommendedName>
</protein>
<accession>A0A0W0X441</accession>
<evidence type="ECO:0000313" key="3">
    <source>
        <dbReference type="Proteomes" id="UP000054725"/>
    </source>
</evidence>
<dbReference type="Proteomes" id="UP000054725">
    <property type="component" value="Unassembled WGS sequence"/>
</dbReference>
<reference evidence="2 3" key="1">
    <citation type="submission" date="2015-11" db="EMBL/GenBank/DDBJ databases">
        <title>Genomic analysis of 38 Legionella species identifies large and diverse effector repertoires.</title>
        <authorList>
            <person name="Burstein D."/>
            <person name="Amaro F."/>
            <person name="Zusman T."/>
            <person name="Lifshitz Z."/>
            <person name="Cohen O."/>
            <person name="Gilbert J.A."/>
            <person name="Pupko T."/>
            <person name="Shuman H.A."/>
            <person name="Segal G."/>
        </authorList>
    </citation>
    <scope>NUCLEOTIDE SEQUENCE [LARGE SCALE GENOMIC DNA]</scope>
    <source>
        <strain evidence="2 3">ATCC 49506</strain>
    </source>
</reference>
<dbReference type="AlphaFoldDB" id="A0A0W0X441"/>
<organism evidence="2 3">
    <name type="scientific">Legionella nautarum</name>
    <dbReference type="NCBI Taxonomy" id="45070"/>
    <lineage>
        <taxon>Bacteria</taxon>
        <taxon>Pseudomonadati</taxon>
        <taxon>Pseudomonadota</taxon>
        <taxon>Gammaproteobacteria</taxon>
        <taxon>Legionellales</taxon>
        <taxon>Legionellaceae</taxon>
        <taxon>Legionella</taxon>
    </lineage>
</organism>
<dbReference type="OrthoDB" id="5637493at2"/>